<comment type="caution">
    <text evidence="4">The sequence shown here is derived from an EMBL/GenBank/DDBJ whole genome shotgun (WGS) entry which is preliminary data.</text>
</comment>
<dbReference type="PROSITE" id="PS50977">
    <property type="entry name" value="HTH_TETR_2"/>
    <property type="match status" value="1"/>
</dbReference>
<dbReference type="InterPro" id="IPR050109">
    <property type="entry name" value="HTH-type_TetR-like_transc_reg"/>
</dbReference>
<dbReference type="InterPro" id="IPR023772">
    <property type="entry name" value="DNA-bd_HTH_TetR-type_CS"/>
</dbReference>
<proteinExistence type="predicted"/>
<keyword evidence="5" id="KW-1185">Reference proteome</keyword>
<dbReference type="Pfam" id="PF21256">
    <property type="entry name" value="TetR_C_5-like"/>
    <property type="match status" value="1"/>
</dbReference>
<dbReference type="Pfam" id="PF00440">
    <property type="entry name" value="TetR_N"/>
    <property type="match status" value="1"/>
</dbReference>
<dbReference type="SUPFAM" id="SSF46689">
    <property type="entry name" value="Homeodomain-like"/>
    <property type="match status" value="1"/>
</dbReference>
<dbReference type="PANTHER" id="PTHR30055">
    <property type="entry name" value="HTH-TYPE TRANSCRIPTIONAL REGULATOR RUTR"/>
    <property type="match status" value="1"/>
</dbReference>
<dbReference type="PANTHER" id="PTHR30055:SF226">
    <property type="entry name" value="HTH-TYPE TRANSCRIPTIONAL REGULATOR PKSA"/>
    <property type="match status" value="1"/>
</dbReference>
<evidence type="ECO:0000256" key="1">
    <source>
        <dbReference type="ARBA" id="ARBA00023125"/>
    </source>
</evidence>
<dbReference type="PRINTS" id="PR00455">
    <property type="entry name" value="HTHTETR"/>
</dbReference>
<evidence type="ECO:0000313" key="4">
    <source>
        <dbReference type="EMBL" id="MEZ7198954.1"/>
    </source>
</evidence>
<accession>A0ABV4K7J9</accession>
<evidence type="ECO:0000313" key="5">
    <source>
        <dbReference type="Proteomes" id="UP001568698"/>
    </source>
</evidence>
<feature type="DNA-binding region" description="H-T-H motif" evidence="2">
    <location>
        <begin position="47"/>
        <end position="66"/>
    </location>
</feature>
<evidence type="ECO:0000256" key="2">
    <source>
        <dbReference type="PROSITE-ProRule" id="PRU00335"/>
    </source>
</evidence>
<sequence length="225" mass="25438">MEQTGKRKCGSLALTKKTFENLPEEKRRRVLDEATVEFAEHGYHQASVNRIVDRLGIAKGSLFKYFGNKQGLFEHLFSRAVTDFKKPLKAIRDTPGLDFFERIEQSFLAGTRFVDAHPNLYRIYLKMLFNENFPLRERFLGEIRGAHAKYLRQLIEGGIQDGQLPAGLDAEMAVFTLHAVMDRFIQGYAVPSLDNGLAPAASLPDRARALASFLRHGLADIPTQE</sequence>
<dbReference type="InterPro" id="IPR009057">
    <property type="entry name" value="Homeodomain-like_sf"/>
</dbReference>
<reference evidence="4 5" key="1">
    <citation type="submission" date="2024-08" db="EMBL/GenBank/DDBJ databases">
        <title>Sulfate-reducing bacteria isolated from formation water of the oil field in Kazakhstan and description of Pseudodesulfovibrio sp.</title>
        <authorList>
            <person name="Bidzhieva S.K."/>
            <person name="Tourova T.P."/>
            <person name="Grouzdev D.S."/>
            <person name="Beletsky A.V."/>
            <person name="Sokolova D.S."/>
            <person name="Samigullina S.R."/>
            <person name="Poltaraus A.B."/>
            <person name="Avtukh A.N."/>
            <person name="Tereshina V.M."/>
            <person name="Zhaparov N.S."/>
            <person name="Mardanov A.V."/>
            <person name="Nazina T.N."/>
        </authorList>
    </citation>
    <scope>NUCLEOTIDE SEQUENCE [LARGE SCALE GENOMIC DNA]</scope>
    <source>
        <strain evidence="4 5">9FUS</strain>
    </source>
</reference>
<dbReference type="PROSITE" id="PS01081">
    <property type="entry name" value="HTH_TETR_1"/>
    <property type="match status" value="1"/>
</dbReference>
<organism evidence="4 5">
    <name type="scientific">Pseudodesulfovibrio karagichevae</name>
    <dbReference type="NCBI Taxonomy" id="3239305"/>
    <lineage>
        <taxon>Bacteria</taxon>
        <taxon>Pseudomonadati</taxon>
        <taxon>Thermodesulfobacteriota</taxon>
        <taxon>Desulfovibrionia</taxon>
        <taxon>Desulfovibrionales</taxon>
        <taxon>Desulfovibrionaceae</taxon>
    </lineage>
</organism>
<dbReference type="InterPro" id="IPR036271">
    <property type="entry name" value="Tet_transcr_reg_TetR-rel_C_sf"/>
</dbReference>
<evidence type="ECO:0000259" key="3">
    <source>
        <dbReference type="PROSITE" id="PS50977"/>
    </source>
</evidence>
<feature type="domain" description="HTH tetR-type" evidence="3">
    <location>
        <begin position="24"/>
        <end position="84"/>
    </location>
</feature>
<dbReference type="InterPro" id="IPR001647">
    <property type="entry name" value="HTH_TetR"/>
</dbReference>
<dbReference type="Proteomes" id="UP001568698">
    <property type="component" value="Unassembled WGS sequence"/>
</dbReference>
<name>A0ABV4K7J9_9BACT</name>
<dbReference type="EMBL" id="JBGLYH010000124">
    <property type="protein sequence ID" value="MEZ7198954.1"/>
    <property type="molecule type" value="Genomic_DNA"/>
</dbReference>
<keyword evidence="1 2" id="KW-0238">DNA-binding</keyword>
<dbReference type="RefSeq" id="WP_371388430.1">
    <property type="nucleotide sequence ID" value="NZ_JBGLYH010000124.1"/>
</dbReference>
<dbReference type="SUPFAM" id="SSF48498">
    <property type="entry name" value="Tetracyclin repressor-like, C-terminal domain"/>
    <property type="match status" value="1"/>
</dbReference>
<gene>
    <name evidence="4" type="ORF">AB6M95_19605</name>
</gene>
<protein>
    <submittedName>
        <fullName evidence="4">TetR/AcrR family transcriptional regulator</fullName>
    </submittedName>
</protein>
<dbReference type="InterPro" id="IPR049488">
    <property type="entry name" value="TM_1030-like_C"/>
</dbReference>
<dbReference type="Gene3D" id="1.10.357.10">
    <property type="entry name" value="Tetracycline Repressor, domain 2"/>
    <property type="match status" value="1"/>
</dbReference>